<reference evidence="1" key="1">
    <citation type="journal article" date="2023" name="GigaByte">
        <title>Genome assembly of the bearded iris, Iris pallida Lam.</title>
        <authorList>
            <person name="Bruccoleri R.E."/>
            <person name="Oakeley E.J."/>
            <person name="Faust A.M.E."/>
            <person name="Altorfer M."/>
            <person name="Dessus-Babus S."/>
            <person name="Burckhardt D."/>
            <person name="Oertli M."/>
            <person name="Naumann U."/>
            <person name="Petersen F."/>
            <person name="Wong J."/>
        </authorList>
    </citation>
    <scope>NUCLEOTIDE SEQUENCE</scope>
    <source>
        <strain evidence="1">GSM-AAB239-AS_SAM_17_03QT</strain>
    </source>
</reference>
<protein>
    <submittedName>
        <fullName evidence="1">Proline-rich receptor-like protein kinase PERK2</fullName>
    </submittedName>
</protein>
<sequence>MSVGMMAVTRVDEAVSTNCCQTQWRLMTVGGWFVCDECRGRLGFWPRCWPRISHRVLAFLYILREGKNGLDRLKDRISVA</sequence>
<keyword evidence="3" id="KW-1185">Reference proteome</keyword>
<reference evidence="1" key="2">
    <citation type="submission" date="2023-04" db="EMBL/GenBank/DDBJ databases">
        <authorList>
            <person name="Bruccoleri R.E."/>
            <person name="Oakeley E.J."/>
            <person name="Faust A.-M."/>
            <person name="Dessus-Babus S."/>
            <person name="Altorfer M."/>
            <person name="Burckhardt D."/>
            <person name="Oertli M."/>
            <person name="Naumann U."/>
            <person name="Petersen F."/>
            <person name="Wong J."/>
        </authorList>
    </citation>
    <scope>NUCLEOTIDE SEQUENCE</scope>
    <source>
        <strain evidence="1">GSM-AAB239-AS_SAM_17_03QT</strain>
        <tissue evidence="1">Leaf</tissue>
    </source>
</reference>
<keyword evidence="1" id="KW-0808">Transferase</keyword>
<gene>
    <name evidence="1" type="ORF">M6B38_413085</name>
    <name evidence="2" type="ORF">M6B38_413090</name>
</gene>
<dbReference type="EMBL" id="JANAVB010027998">
    <property type="protein sequence ID" value="KAJ6817079.1"/>
    <property type="molecule type" value="Genomic_DNA"/>
</dbReference>
<accession>A0AAX6FL62</accession>
<evidence type="ECO:0000313" key="2">
    <source>
        <dbReference type="EMBL" id="KAJ6817080.1"/>
    </source>
</evidence>
<proteinExistence type="predicted"/>
<keyword evidence="1" id="KW-0675">Receptor</keyword>
<name>A0AAX6FL62_IRIPA</name>
<dbReference type="GO" id="GO:0016301">
    <property type="term" value="F:kinase activity"/>
    <property type="evidence" value="ECO:0007669"/>
    <property type="project" value="UniProtKB-KW"/>
</dbReference>
<organism evidence="1 3">
    <name type="scientific">Iris pallida</name>
    <name type="common">Sweet iris</name>
    <dbReference type="NCBI Taxonomy" id="29817"/>
    <lineage>
        <taxon>Eukaryota</taxon>
        <taxon>Viridiplantae</taxon>
        <taxon>Streptophyta</taxon>
        <taxon>Embryophyta</taxon>
        <taxon>Tracheophyta</taxon>
        <taxon>Spermatophyta</taxon>
        <taxon>Magnoliopsida</taxon>
        <taxon>Liliopsida</taxon>
        <taxon>Asparagales</taxon>
        <taxon>Iridaceae</taxon>
        <taxon>Iridoideae</taxon>
        <taxon>Irideae</taxon>
        <taxon>Iris</taxon>
    </lineage>
</organism>
<comment type="caution">
    <text evidence="1">The sequence shown here is derived from an EMBL/GenBank/DDBJ whole genome shotgun (WGS) entry which is preliminary data.</text>
</comment>
<evidence type="ECO:0000313" key="1">
    <source>
        <dbReference type="EMBL" id="KAJ6817079.1"/>
    </source>
</evidence>
<dbReference type="AlphaFoldDB" id="A0AAX6FL62"/>
<evidence type="ECO:0000313" key="3">
    <source>
        <dbReference type="Proteomes" id="UP001140949"/>
    </source>
</evidence>
<keyword evidence="1" id="KW-0418">Kinase</keyword>
<dbReference type="Proteomes" id="UP001140949">
    <property type="component" value="Unassembled WGS sequence"/>
</dbReference>
<dbReference type="EMBL" id="JANAVB010027998">
    <property type="protein sequence ID" value="KAJ6817080.1"/>
    <property type="molecule type" value="Genomic_DNA"/>
</dbReference>